<dbReference type="Gene3D" id="3.40.710.10">
    <property type="entry name" value="DD-peptidase/beta-lactamase superfamily"/>
    <property type="match status" value="1"/>
</dbReference>
<evidence type="ECO:0000256" key="1">
    <source>
        <dbReference type="SAM" id="SignalP"/>
    </source>
</evidence>
<dbReference type="PANTHER" id="PTHR22935">
    <property type="entry name" value="PENICILLIN-BINDING PROTEIN"/>
    <property type="match status" value="1"/>
</dbReference>
<dbReference type="Pfam" id="PF26335">
    <property type="entry name" value="ARB_00930_C"/>
    <property type="match status" value="1"/>
</dbReference>
<proteinExistence type="predicted"/>
<name>A0A0F4Z7N6_RASE3</name>
<dbReference type="AlphaFoldDB" id="A0A0F4Z7N6"/>
<feature type="domain" description="Beta-lactamase-like ARB-00930-like C-terminal" evidence="3">
    <location>
        <begin position="435"/>
        <end position="591"/>
    </location>
</feature>
<keyword evidence="5" id="KW-1185">Reference proteome</keyword>
<dbReference type="GeneID" id="25312135"/>
<gene>
    <name evidence="4" type="ORF">T310_0071</name>
</gene>
<keyword evidence="1" id="KW-0732">Signal</keyword>
<evidence type="ECO:0000313" key="5">
    <source>
        <dbReference type="Proteomes" id="UP000053958"/>
    </source>
</evidence>
<evidence type="ECO:0000259" key="3">
    <source>
        <dbReference type="Pfam" id="PF26335"/>
    </source>
</evidence>
<sequence length="602" mass="64289">MRLLLAASAALLSTSYAFQIPSYAHCPPLGPVLPAPAQPLQNEAVQTAVAAISAAFHNLTAGLNDTAISVGVASIHEDAPLLDLHWTPPQRSPNGTGNVDRNTVYRVGSISKVYTVLALQLLADRVQWTAPVTTYVPQLRQLSGSQVDWDEVTVEALASHLAGVPANFGFDVGNEPGDWTKYGLPVLNASEVSGCGGEPDQAGCTWQSKHLISLVLYSLTAGSCQLTAFFTKFGRRRPVYAPWTTPVYSNIGFAILGLVVESVTGQTYEQFVSEAILAPLNLTRTSISTPTDRNVVEASWFGSDLGIENSSGGFYASTSDLLALGSAILGSRLLPPVQTRRWLKPLTHTSSLGVSVGAPWEIARGVSLTADNRTIDFYTKSGEIGEYVGILVLIPDYDLVVSFLSAGPSASYSIVYGGLTQIFHALLPAIEQAGKDEANRTFAGQYQLKGSNNNNNTRITISVDADGPGLKVSHWYTHGQSMAQNWPVISSPAGTPPASPSPAPGVGIRLYPTNLRSGKTWAWRAVFDTVSSESEAAAEDAQLFFPQGSCLSWSTIDNTIYGLNGLEEVVFSLDENGQASSVTLRGLRETLIDRLINCPVLM</sequence>
<evidence type="ECO:0000313" key="4">
    <source>
        <dbReference type="EMBL" id="KKA25868.1"/>
    </source>
</evidence>
<dbReference type="PANTHER" id="PTHR22935:SF97">
    <property type="entry name" value="BETA-LACTAMASE-RELATED DOMAIN-CONTAINING PROTEIN"/>
    <property type="match status" value="1"/>
</dbReference>
<evidence type="ECO:0000259" key="2">
    <source>
        <dbReference type="Pfam" id="PF00144"/>
    </source>
</evidence>
<dbReference type="RefSeq" id="XP_013332480.1">
    <property type="nucleotide sequence ID" value="XM_013477026.1"/>
</dbReference>
<organism evidence="4 5">
    <name type="scientific">Rasamsonia emersonii (strain ATCC 16479 / CBS 393.64 / IMI 116815)</name>
    <dbReference type="NCBI Taxonomy" id="1408163"/>
    <lineage>
        <taxon>Eukaryota</taxon>
        <taxon>Fungi</taxon>
        <taxon>Dikarya</taxon>
        <taxon>Ascomycota</taxon>
        <taxon>Pezizomycotina</taxon>
        <taxon>Eurotiomycetes</taxon>
        <taxon>Eurotiomycetidae</taxon>
        <taxon>Eurotiales</taxon>
        <taxon>Trichocomaceae</taxon>
        <taxon>Rasamsonia</taxon>
    </lineage>
</organism>
<dbReference type="EMBL" id="LASV01000007">
    <property type="protein sequence ID" value="KKA25868.1"/>
    <property type="molecule type" value="Genomic_DNA"/>
</dbReference>
<feature type="chain" id="PRO_5002482396" evidence="1">
    <location>
        <begin position="18"/>
        <end position="602"/>
    </location>
</feature>
<dbReference type="InterPro" id="IPR058664">
    <property type="entry name" value="ARB_00930-like_C"/>
</dbReference>
<dbReference type="STRING" id="1408163.A0A0F4Z7N6"/>
<dbReference type="Proteomes" id="UP000053958">
    <property type="component" value="Unassembled WGS sequence"/>
</dbReference>
<comment type="caution">
    <text evidence="4">The sequence shown here is derived from an EMBL/GenBank/DDBJ whole genome shotgun (WGS) entry which is preliminary data.</text>
</comment>
<dbReference type="InterPro" id="IPR051478">
    <property type="entry name" value="Beta-lactamase-like_AB/R"/>
</dbReference>
<feature type="domain" description="Beta-lactamase-related" evidence="2">
    <location>
        <begin position="68"/>
        <end position="408"/>
    </location>
</feature>
<protein>
    <submittedName>
        <fullName evidence="4">Uncharacterized protein</fullName>
    </submittedName>
</protein>
<dbReference type="InterPro" id="IPR012338">
    <property type="entry name" value="Beta-lactam/transpept-like"/>
</dbReference>
<dbReference type="Pfam" id="PF00144">
    <property type="entry name" value="Beta-lactamase"/>
    <property type="match status" value="1"/>
</dbReference>
<accession>A0A0F4Z7N6</accession>
<dbReference type="OrthoDB" id="10250282at2759"/>
<dbReference type="SUPFAM" id="SSF56601">
    <property type="entry name" value="beta-lactamase/transpeptidase-like"/>
    <property type="match status" value="1"/>
</dbReference>
<dbReference type="InterPro" id="IPR001466">
    <property type="entry name" value="Beta-lactam-related"/>
</dbReference>
<feature type="signal peptide" evidence="1">
    <location>
        <begin position="1"/>
        <end position="17"/>
    </location>
</feature>
<reference evidence="4 5" key="1">
    <citation type="submission" date="2015-04" db="EMBL/GenBank/DDBJ databases">
        <authorList>
            <person name="Heijne W.H."/>
            <person name="Fedorova N.D."/>
            <person name="Nierman W.C."/>
            <person name="Vollebregt A.W."/>
            <person name="Zhao Z."/>
            <person name="Wu L."/>
            <person name="Kumar M."/>
            <person name="Stam H."/>
            <person name="van den Berg M.A."/>
            <person name="Pel H.J."/>
        </authorList>
    </citation>
    <scope>NUCLEOTIDE SEQUENCE [LARGE SCALE GENOMIC DNA]</scope>
    <source>
        <strain evidence="4 5">CBS 393.64</strain>
    </source>
</reference>